<dbReference type="SUPFAM" id="SSF46689">
    <property type="entry name" value="Homeodomain-like"/>
    <property type="match status" value="1"/>
</dbReference>
<evidence type="ECO:0000259" key="5">
    <source>
        <dbReference type="PROSITE" id="PS50977"/>
    </source>
</evidence>
<dbReference type="GO" id="GO:0003677">
    <property type="term" value="F:DNA binding"/>
    <property type="evidence" value="ECO:0007669"/>
    <property type="project" value="UniProtKB-UniRule"/>
</dbReference>
<gene>
    <name evidence="6" type="ORF">J596_2579</name>
</gene>
<dbReference type="Gene3D" id="1.10.357.10">
    <property type="entry name" value="Tetracycline Repressor, domain 2"/>
    <property type="match status" value="1"/>
</dbReference>
<evidence type="ECO:0000256" key="2">
    <source>
        <dbReference type="ARBA" id="ARBA00023125"/>
    </source>
</evidence>
<dbReference type="PROSITE" id="PS50977">
    <property type="entry name" value="HTH_TETR_2"/>
    <property type="match status" value="1"/>
</dbReference>
<dbReference type="InterPro" id="IPR001647">
    <property type="entry name" value="HTH_TetR"/>
</dbReference>
<dbReference type="EMBL" id="JMOD01000048">
    <property type="protein sequence ID" value="KCY17775.1"/>
    <property type="molecule type" value="Genomic_DNA"/>
</dbReference>
<dbReference type="PATRIC" id="fig|1310697.3.peg.2480"/>
<dbReference type="AlphaFoldDB" id="A0A062IDF7"/>
<protein>
    <submittedName>
        <fullName evidence="6">Bacterial regulatory s, tetR family protein</fullName>
    </submittedName>
</protein>
<evidence type="ECO:0000256" key="3">
    <source>
        <dbReference type="ARBA" id="ARBA00023163"/>
    </source>
</evidence>
<dbReference type="InterPro" id="IPR036271">
    <property type="entry name" value="Tet_transcr_reg_TetR-rel_C_sf"/>
</dbReference>
<evidence type="ECO:0000313" key="6">
    <source>
        <dbReference type="EMBL" id="KCY17775.1"/>
    </source>
</evidence>
<feature type="DNA-binding region" description="H-T-H motif" evidence="4">
    <location>
        <begin position="26"/>
        <end position="45"/>
    </location>
</feature>
<evidence type="ECO:0000256" key="4">
    <source>
        <dbReference type="PROSITE-ProRule" id="PRU00335"/>
    </source>
</evidence>
<proteinExistence type="predicted"/>
<dbReference type="InterPro" id="IPR009057">
    <property type="entry name" value="Homeodomain-like_sf"/>
</dbReference>
<keyword evidence="1" id="KW-0805">Transcription regulation</keyword>
<dbReference type="PANTHER" id="PTHR47506">
    <property type="entry name" value="TRANSCRIPTIONAL REGULATORY PROTEIN"/>
    <property type="match status" value="1"/>
</dbReference>
<evidence type="ECO:0000256" key="1">
    <source>
        <dbReference type="ARBA" id="ARBA00023015"/>
    </source>
</evidence>
<evidence type="ECO:0000313" key="7">
    <source>
        <dbReference type="Proteomes" id="UP000027327"/>
    </source>
</evidence>
<comment type="caution">
    <text evidence="6">The sequence shown here is derived from an EMBL/GenBank/DDBJ whole genome shotgun (WGS) entry which is preliminary data.</text>
</comment>
<sequence>MTIDTRQSLINSAELMLRSRGYAAFSYADLEKIVGIKKASIHHYFPKKEDLGILIVETYIEQTIQDFEKIERDFPNAFGRLCAFASLFRSSMSEGMLPLCGALAAEMAVLPESMQELTRKYFEIQLTWIEKIIHLGVENGELAEGDANQQAFQLLSLMEGSSFVRWAMNKGTELDPKVIGKIVGVLS</sequence>
<reference evidence="6 7" key="1">
    <citation type="submission" date="2014-04" db="EMBL/GenBank/DDBJ databases">
        <title>Comparative genomics and transcriptomics to identify genetic mechanisms underlying the emergence of carbapenem resistant Acinetobacter baumannii (CRAb).</title>
        <authorList>
            <person name="Harris A.D."/>
            <person name="Johnson K.J."/>
            <person name="George J."/>
            <person name="Nadendla S."/>
            <person name="Daugherty S.C."/>
            <person name="Parankush S."/>
            <person name="Sadzewicz L."/>
            <person name="Tallon L."/>
            <person name="Sengamalay N."/>
            <person name="Hazen T.H."/>
            <person name="Rasko D.A."/>
        </authorList>
    </citation>
    <scope>NUCLEOTIDE SEQUENCE [LARGE SCALE GENOMIC DNA]</scope>
    <source>
        <strain evidence="6 7">21072</strain>
    </source>
</reference>
<dbReference type="RefSeq" id="WP_031980783.1">
    <property type="nucleotide sequence ID" value="NZ_JMOD01000048.1"/>
</dbReference>
<keyword evidence="3" id="KW-0804">Transcription</keyword>
<keyword evidence="2 4" id="KW-0238">DNA-binding</keyword>
<dbReference type="PANTHER" id="PTHR47506:SF1">
    <property type="entry name" value="HTH-TYPE TRANSCRIPTIONAL REGULATOR YJDC"/>
    <property type="match status" value="1"/>
</dbReference>
<dbReference type="Proteomes" id="UP000027327">
    <property type="component" value="Unassembled WGS sequence"/>
</dbReference>
<accession>A0A062IDF7</accession>
<dbReference type="SUPFAM" id="SSF48498">
    <property type="entry name" value="Tetracyclin repressor-like, C-terminal domain"/>
    <property type="match status" value="1"/>
</dbReference>
<organism evidence="6 7">
    <name type="scientific">Acinetobacter baumannii 21072</name>
    <dbReference type="NCBI Taxonomy" id="1310697"/>
    <lineage>
        <taxon>Bacteria</taxon>
        <taxon>Pseudomonadati</taxon>
        <taxon>Pseudomonadota</taxon>
        <taxon>Gammaproteobacteria</taxon>
        <taxon>Moraxellales</taxon>
        <taxon>Moraxellaceae</taxon>
        <taxon>Acinetobacter</taxon>
        <taxon>Acinetobacter calcoaceticus/baumannii complex</taxon>
    </lineage>
</organism>
<dbReference type="Pfam" id="PF00440">
    <property type="entry name" value="TetR_N"/>
    <property type="match status" value="1"/>
</dbReference>
<feature type="domain" description="HTH tetR-type" evidence="5">
    <location>
        <begin position="3"/>
        <end position="63"/>
    </location>
</feature>
<name>A0A062IDF7_ACIBA</name>